<reference evidence="1" key="1">
    <citation type="submission" date="2023-04" db="EMBL/GenBank/DDBJ databases">
        <authorList>
            <person name="Zhang X."/>
        </authorList>
    </citation>
    <scope>NUCLEOTIDE SEQUENCE</scope>
</reference>
<sequence>MIYVDKLRESTETGCNRIQTNFIEEERGTRSMETCQKVKCAGSKERDVKESKIK</sequence>
<proteinExistence type="predicted"/>
<dbReference type="EMBL" id="OQ884030">
    <property type="protein sequence ID" value="WNO29783.1"/>
    <property type="molecule type" value="Genomic_DNA"/>
</dbReference>
<accession>A0AA96KR36</accession>
<evidence type="ECO:0000313" key="1">
    <source>
        <dbReference type="EMBL" id="WNO29783.1"/>
    </source>
</evidence>
<protein>
    <submittedName>
        <fullName evidence="1">Uncharacterized protein</fullName>
    </submittedName>
</protein>
<name>A0AA96KR36_9CAUD</name>
<organism evidence="1">
    <name type="scientific">Bacillus phage SDFMU_Pbc</name>
    <dbReference type="NCBI Taxonomy" id="3076135"/>
    <lineage>
        <taxon>Viruses</taxon>
        <taxon>Duplodnaviria</taxon>
        <taxon>Heunggongvirae</taxon>
        <taxon>Uroviricota</taxon>
        <taxon>Caudoviricetes</taxon>
        <taxon>Herelleviridae</taxon>
        <taxon>Bastillevirinae</taxon>
        <taxon>Agatevirus</taxon>
        <taxon>Agatevirus agate</taxon>
    </lineage>
</organism>